<dbReference type="Pfam" id="PF03663">
    <property type="entry name" value="Glyco_hydro_76"/>
    <property type="match status" value="1"/>
</dbReference>
<dbReference type="SUPFAM" id="SSF48208">
    <property type="entry name" value="Six-hairpin glycosidases"/>
    <property type="match status" value="1"/>
</dbReference>
<comment type="caution">
    <text evidence="1">The sequence shown here is derived from an EMBL/GenBank/DDBJ whole genome shotgun (WGS) entry which is preliminary data.</text>
</comment>
<dbReference type="Proteomes" id="UP001596147">
    <property type="component" value="Unassembled WGS sequence"/>
</dbReference>
<keyword evidence="2" id="KW-1185">Reference proteome</keyword>
<dbReference type="PANTHER" id="PTHR47791:SF3">
    <property type="entry name" value="MEIOTICALLY UP-REGULATED GENE 191 PROTEIN"/>
    <property type="match status" value="1"/>
</dbReference>
<organism evidence="1 2">
    <name type="scientific">Lederbergia graminis</name>
    <dbReference type="NCBI Taxonomy" id="735518"/>
    <lineage>
        <taxon>Bacteria</taxon>
        <taxon>Bacillati</taxon>
        <taxon>Bacillota</taxon>
        <taxon>Bacilli</taxon>
        <taxon>Bacillales</taxon>
        <taxon>Bacillaceae</taxon>
        <taxon>Lederbergia</taxon>
    </lineage>
</organism>
<gene>
    <name evidence="1" type="ORF">ACFPM4_16430</name>
</gene>
<dbReference type="InterPro" id="IPR008928">
    <property type="entry name" value="6-hairpin_glycosidase_sf"/>
</dbReference>
<sequence>MWDSYADKLQAQLMDQFWNQEKQIFNSASDLPFDKNSQPFNYWWYAHTVDVLIDGYIRTQKEDYVEKIIILIESVKRYNDDSLINDYYDDMEWMALALLRMYEQTKADYFKNKVFTLWTDIKTAWNDHMGGGMAWRKTQLDYKNTPANAPAAILAARLYRNFHDETDLKWAQKIYEFNKKMLVNSETGFVYDGINRLGDGEIDKDWKFTYCQGVFIGAAIELHSITSEEKYLEDARKTVTATLNQLVNAQGLLQDEGGDDAGLFKGILVRYLTLYYQQYQDEKVKSLLLYNAEQMKAAIQADQLIGTSWEQPKEQTQLSTYLSGMMLVESAAILEKNHGEIKV</sequence>
<dbReference type="EMBL" id="JBHSMC010000025">
    <property type="protein sequence ID" value="MFC5466307.1"/>
    <property type="molecule type" value="Genomic_DNA"/>
</dbReference>
<dbReference type="Gene3D" id="1.50.10.20">
    <property type="match status" value="1"/>
</dbReference>
<accession>A0ABW0LMT2</accession>
<keyword evidence="1" id="KW-0378">Hydrolase</keyword>
<evidence type="ECO:0000313" key="1">
    <source>
        <dbReference type="EMBL" id="MFC5466307.1"/>
    </source>
</evidence>
<dbReference type="InterPro" id="IPR014512">
    <property type="entry name" value="O_gly_hydro"/>
</dbReference>
<proteinExistence type="predicted"/>
<dbReference type="RefSeq" id="WP_382354158.1">
    <property type="nucleotide sequence ID" value="NZ_JBHSMC010000025.1"/>
</dbReference>
<dbReference type="PANTHER" id="PTHR47791">
    <property type="entry name" value="MEIOTICALLY UP-REGULATED GENE 191 PROTEIN"/>
    <property type="match status" value="1"/>
</dbReference>
<dbReference type="GO" id="GO:0016787">
    <property type="term" value="F:hydrolase activity"/>
    <property type="evidence" value="ECO:0007669"/>
    <property type="project" value="UniProtKB-KW"/>
</dbReference>
<dbReference type="InterPro" id="IPR005198">
    <property type="entry name" value="Glyco_hydro_76"/>
</dbReference>
<name>A0ABW0LMT2_9BACI</name>
<protein>
    <submittedName>
        <fullName evidence="1">Glycoside hydrolase family 76 protein</fullName>
    </submittedName>
</protein>
<dbReference type="PIRSF" id="PIRSF021505">
    <property type="entry name" value="O_gly_hdrol"/>
    <property type="match status" value="1"/>
</dbReference>
<dbReference type="InterPro" id="IPR053169">
    <property type="entry name" value="MUG_Protein"/>
</dbReference>
<evidence type="ECO:0000313" key="2">
    <source>
        <dbReference type="Proteomes" id="UP001596147"/>
    </source>
</evidence>
<reference evidence="2" key="1">
    <citation type="journal article" date="2019" name="Int. J. Syst. Evol. Microbiol.">
        <title>The Global Catalogue of Microorganisms (GCM) 10K type strain sequencing project: providing services to taxonomists for standard genome sequencing and annotation.</title>
        <authorList>
            <consortium name="The Broad Institute Genomics Platform"/>
            <consortium name="The Broad Institute Genome Sequencing Center for Infectious Disease"/>
            <person name="Wu L."/>
            <person name="Ma J."/>
        </authorList>
    </citation>
    <scope>NUCLEOTIDE SEQUENCE [LARGE SCALE GENOMIC DNA]</scope>
    <source>
        <strain evidence="2">CGMCC 1.12237</strain>
    </source>
</reference>